<dbReference type="Gene3D" id="3.40.50.300">
    <property type="entry name" value="P-loop containing nucleotide triphosphate hydrolases"/>
    <property type="match status" value="1"/>
</dbReference>
<evidence type="ECO:0000256" key="1">
    <source>
        <dbReference type="ARBA" id="ARBA00022801"/>
    </source>
</evidence>
<dbReference type="GO" id="GO:0004386">
    <property type="term" value="F:helicase activity"/>
    <property type="evidence" value="ECO:0007669"/>
    <property type="project" value="UniProtKB-KW"/>
</dbReference>
<dbReference type="Pfam" id="PF00176">
    <property type="entry name" value="SNF2-rel_dom"/>
    <property type="match status" value="1"/>
</dbReference>
<comment type="caution">
    <text evidence="3">The sequence shown here is derived from an EMBL/GenBank/DDBJ whole genome shotgun (WGS) entry which is preliminary data.</text>
</comment>
<accession>A0A9D1LYU1</accession>
<dbReference type="SUPFAM" id="SSF52540">
    <property type="entry name" value="P-loop containing nucleoside triphosphate hydrolases"/>
    <property type="match status" value="2"/>
</dbReference>
<dbReference type="Gene3D" id="3.40.50.10810">
    <property type="entry name" value="Tandem AAA-ATPase domain"/>
    <property type="match status" value="1"/>
</dbReference>
<dbReference type="GO" id="GO:0031297">
    <property type="term" value="P:replication fork processing"/>
    <property type="evidence" value="ECO:0007669"/>
    <property type="project" value="TreeGrafter"/>
</dbReference>
<dbReference type="InterPro" id="IPR027417">
    <property type="entry name" value="P-loop_NTPase"/>
</dbReference>
<proteinExistence type="predicted"/>
<dbReference type="InterPro" id="IPR000330">
    <property type="entry name" value="SNF2_N"/>
</dbReference>
<evidence type="ECO:0000313" key="4">
    <source>
        <dbReference type="Proteomes" id="UP000824118"/>
    </source>
</evidence>
<dbReference type="InterPro" id="IPR038718">
    <property type="entry name" value="SNF2-like_sf"/>
</dbReference>
<protein>
    <submittedName>
        <fullName evidence="3">ATP-dependent helicase</fullName>
    </submittedName>
</protein>
<name>A0A9D1LYU1_9FIRM</name>
<organism evidence="3 4">
    <name type="scientific">Candidatus Limousia pullorum</name>
    <dbReference type="NCBI Taxonomy" id="2840860"/>
    <lineage>
        <taxon>Bacteria</taxon>
        <taxon>Bacillati</taxon>
        <taxon>Bacillota</taxon>
        <taxon>Clostridia</taxon>
        <taxon>Eubacteriales</taxon>
        <taxon>Oscillospiraceae</taxon>
        <taxon>Oscillospiraceae incertae sedis</taxon>
        <taxon>Candidatus Limousia</taxon>
    </lineage>
</organism>
<sequence>MIYKPHNYQSYCIQRIVTDPAVGLFLRPGLGKTSITLTAINMLKYYRWSISKALVVAPKKVAEGTWSKEAAKWDHLKHLRIVTVLGSSSKRIRALNTPGDVYIINRENIPWLVDYYKQAWPFDMLVLDESTSFKNSRSKRFKAIKPVRRFCRKIVLLTGTPSSKGLEDLWAQVYLLDGGQRLGKTLTQYRQMYFDPDKRNATQIWSYKAKSGAEVAVLKAISDICVSMKAEDYLELPACIDHEIPVLLDDKAKKAYDQFERDLLLEVDEDVITASAAGVLTNKLQQFCSGAIYDEDKKVVHIHDCKLDAYMELLERIDGEPCITFYGFQHDRDRILERLSKTKLCVRVYKGTEDEDAWNNGKIDVLLVHPSSCAYGLNLQAGGRHIVWFTPNWSFELNDQGKCRLWRQGSPYDKIYNHFLVAQGCVDEDIIAAVKDRTNTHETVMKVLKARIQKQKASKGGAT</sequence>
<dbReference type="AlphaFoldDB" id="A0A9D1LYU1"/>
<dbReference type="GO" id="GO:0006281">
    <property type="term" value="P:DNA repair"/>
    <property type="evidence" value="ECO:0007669"/>
    <property type="project" value="TreeGrafter"/>
</dbReference>
<dbReference type="GO" id="GO:0005524">
    <property type="term" value="F:ATP binding"/>
    <property type="evidence" value="ECO:0007669"/>
    <property type="project" value="InterPro"/>
</dbReference>
<evidence type="ECO:0000313" key="3">
    <source>
        <dbReference type="EMBL" id="HIU50514.1"/>
    </source>
</evidence>
<dbReference type="PANTHER" id="PTHR45766:SF6">
    <property type="entry name" value="SWI_SNF-RELATED MATRIX-ASSOCIATED ACTIN-DEPENDENT REGULATOR OF CHROMATIN SUBFAMILY A-LIKE PROTEIN 1"/>
    <property type="match status" value="1"/>
</dbReference>
<dbReference type="SMART" id="SM00487">
    <property type="entry name" value="DEXDc"/>
    <property type="match status" value="1"/>
</dbReference>
<dbReference type="PROSITE" id="PS51192">
    <property type="entry name" value="HELICASE_ATP_BIND_1"/>
    <property type="match status" value="1"/>
</dbReference>
<dbReference type="InterPro" id="IPR014001">
    <property type="entry name" value="Helicase_ATP-bd"/>
</dbReference>
<keyword evidence="3" id="KW-0067">ATP-binding</keyword>
<dbReference type="PANTHER" id="PTHR45766">
    <property type="entry name" value="DNA ANNEALING HELICASE AND ENDONUCLEASE ZRANB3 FAMILY MEMBER"/>
    <property type="match status" value="1"/>
</dbReference>
<keyword evidence="3" id="KW-0347">Helicase</keyword>
<reference evidence="3" key="1">
    <citation type="submission" date="2020-10" db="EMBL/GenBank/DDBJ databases">
        <authorList>
            <person name="Gilroy R."/>
        </authorList>
    </citation>
    <scope>NUCLEOTIDE SEQUENCE</scope>
    <source>
        <strain evidence="3">ChiGjej1B1-1684</strain>
    </source>
</reference>
<evidence type="ECO:0000259" key="2">
    <source>
        <dbReference type="PROSITE" id="PS51192"/>
    </source>
</evidence>
<reference evidence="3" key="2">
    <citation type="journal article" date="2021" name="PeerJ">
        <title>Extensive microbial diversity within the chicken gut microbiome revealed by metagenomics and culture.</title>
        <authorList>
            <person name="Gilroy R."/>
            <person name="Ravi A."/>
            <person name="Getino M."/>
            <person name="Pursley I."/>
            <person name="Horton D.L."/>
            <person name="Alikhan N.F."/>
            <person name="Baker D."/>
            <person name="Gharbi K."/>
            <person name="Hall N."/>
            <person name="Watson M."/>
            <person name="Adriaenssens E.M."/>
            <person name="Foster-Nyarko E."/>
            <person name="Jarju S."/>
            <person name="Secka A."/>
            <person name="Antonio M."/>
            <person name="Oren A."/>
            <person name="Chaudhuri R.R."/>
            <person name="La Ragione R."/>
            <person name="Hildebrand F."/>
            <person name="Pallen M.J."/>
        </authorList>
    </citation>
    <scope>NUCLEOTIDE SEQUENCE</scope>
    <source>
        <strain evidence="3">ChiGjej1B1-1684</strain>
    </source>
</reference>
<gene>
    <name evidence="3" type="ORF">IAD22_05825</name>
</gene>
<keyword evidence="1" id="KW-0378">Hydrolase</keyword>
<dbReference type="Proteomes" id="UP000824118">
    <property type="component" value="Unassembled WGS sequence"/>
</dbReference>
<dbReference type="GO" id="GO:0016787">
    <property type="term" value="F:hydrolase activity"/>
    <property type="evidence" value="ECO:0007669"/>
    <property type="project" value="UniProtKB-KW"/>
</dbReference>
<dbReference type="EMBL" id="DVNG01000086">
    <property type="protein sequence ID" value="HIU50514.1"/>
    <property type="molecule type" value="Genomic_DNA"/>
</dbReference>
<feature type="domain" description="Helicase ATP-binding" evidence="2">
    <location>
        <begin position="13"/>
        <end position="179"/>
    </location>
</feature>
<keyword evidence="3" id="KW-0547">Nucleotide-binding</keyword>